<name>A0A8D9BWE6_9HEMI</name>
<reference evidence="1" key="1">
    <citation type="submission" date="2021-05" db="EMBL/GenBank/DDBJ databases">
        <authorList>
            <person name="Alioto T."/>
            <person name="Alioto T."/>
            <person name="Gomez Garrido J."/>
        </authorList>
    </citation>
    <scope>NUCLEOTIDE SEQUENCE</scope>
</reference>
<protein>
    <submittedName>
        <fullName evidence="1">Uncharacterized protein</fullName>
    </submittedName>
</protein>
<evidence type="ECO:0000313" key="1">
    <source>
        <dbReference type="EMBL" id="CAG6790247.1"/>
    </source>
</evidence>
<accession>A0A8D9BWE6</accession>
<sequence length="120" mass="13970">MEDQEVQEQCNTNTCKSILAQKLEQFSTAIVEASINELSELITASENVNEKTRNELNKTLGEVKEIVHTKFSEIDKQELLDMLTEVATKVNQNDEESFKEAQKTMKKFIKKYKKKKFIFF</sequence>
<dbReference type="EMBL" id="HBUF01669541">
    <property type="protein sequence ID" value="CAG6790247.1"/>
    <property type="molecule type" value="Transcribed_RNA"/>
</dbReference>
<proteinExistence type="predicted"/>
<dbReference type="AlphaFoldDB" id="A0A8D9BWE6"/>
<organism evidence="1">
    <name type="scientific">Cacopsylla melanoneura</name>
    <dbReference type="NCBI Taxonomy" id="428564"/>
    <lineage>
        <taxon>Eukaryota</taxon>
        <taxon>Metazoa</taxon>
        <taxon>Ecdysozoa</taxon>
        <taxon>Arthropoda</taxon>
        <taxon>Hexapoda</taxon>
        <taxon>Insecta</taxon>
        <taxon>Pterygota</taxon>
        <taxon>Neoptera</taxon>
        <taxon>Paraneoptera</taxon>
        <taxon>Hemiptera</taxon>
        <taxon>Sternorrhyncha</taxon>
        <taxon>Psylloidea</taxon>
        <taxon>Psyllidae</taxon>
        <taxon>Psyllinae</taxon>
        <taxon>Cacopsylla</taxon>
    </lineage>
</organism>